<feature type="transmembrane region" description="Helical" evidence="6">
    <location>
        <begin position="160"/>
        <end position="177"/>
    </location>
</feature>
<dbReference type="PANTHER" id="PTHR30250:SF11">
    <property type="entry name" value="O-ANTIGEN TRANSPORTER-RELATED"/>
    <property type="match status" value="1"/>
</dbReference>
<feature type="transmembrane region" description="Helical" evidence="6">
    <location>
        <begin position="377"/>
        <end position="398"/>
    </location>
</feature>
<comment type="subcellular location">
    <subcellularLocation>
        <location evidence="1">Cell membrane</location>
        <topology evidence="1">Multi-pass membrane protein</topology>
    </subcellularLocation>
</comment>
<protein>
    <submittedName>
        <fullName evidence="7">Membrane protein involved in the export of O-antigen and teichoic acid</fullName>
    </submittedName>
</protein>
<evidence type="ECO:0000256" key="6">
    <source>
        <dbReference type="SAM" id="Phobius"/>
    </source>
</evidence>
<evidence type="ECO:0000313" key="8">
    <source>
        <dbReference type="Proteomes" id="UP000199468"/>
    </source>
</evidence>
<evidence type="ECO:0000256" key="4">
    <source>
        <dbReference type="ARBA" id="ARBA00022989"/>
    </source>
</evidence>
<feature type="transmembrane region" description="Helical" evidence="6">
    <location>
        <begin position="34"/>
        <end position="54"/>
    </location>
</feature>
<feature type="transmembrane region" description="Helical" evidence="6">
    <location>
        <begin position="100"/>
        <end position="120"/>
    </location>
</feature>
<dbReference type="InterPro" id="IPR050833">
    <property type="entry name" value="Poly_Biosynth_Transport"/>
</dbReference>
<name>A0ABY0P3A5_9HYPH</name>
<keyword evidence="8" id="KW-1185">Reference proteome</keyword>
<dbReference type="EMBL" id="FNBZ01000006">
    <property type="protein sequence ID" value="SDH04363.1"/>
    <property type="molecule type" value="Genomic_DNA"/>
</dbReference>
<keyword evidence="3 6" id="KW-0812">Transmembrane</keyword>
<evidence type="ECO:0000256" key="3">
    <source>
        <dbReference type="ARBA" id="ARBA00022692"/>
    </source>
</evidence>
<gene>
    <name evidence="7" type="ORF">SAMN05421844_106320</name>
</gene>
<dbReference type="RefSeq" id="WP_091859505.1">
    <property type="nucleotide sequence ID" value="NZ_FNBZ01000006.1"/>
</dbReference>
<feature type="transmembrane region" description="Helical" evidence="6">
    <location>
        <begin position="315"/>
        <end position="336"/>
    </location>
</feature>
<organism evidence="7 8">
    <name type="scientific">Bosea robiniae</name>
    <dbReference type="NCBI Taxonomy" id="1036780"/>
    <lineage>
        <taxon>Bacteria</taxon>
        <taxon>Pseudomonadati</taxon>
        <taxon>Pseudomonadota</taxon>
        <taxon>Alphaproteobacteria</taxon>
        <taxon>Hyphomicrobiales</taxon>
        <taxon>Boseaceae</taxon>
        <taxon>Bosea</taxon>
    </lineage>
</organism>
<keyword evidence="2" id="KW-1003">Cell membrane</keyword>
<reference evidence="7 8" key="1">
    <citation type="submission" date="2016-10" db="EMBL/GenBank/DDBJ databases">
        <authorList>
            <person name="Varghese N."/>
            <person name="Submissions S."/>
        </authorList>
    </citation>
    <scope>NUCLEOTIDE SEQUENCE [LARGE SCALE GENOMIC DNA]</scope>
    <source>
        <strain evidence="7 8">DSM 26672</strain>
    </source>
</reference>
<dbReference type="PANTHER" id="PTHR30250">
    <property type="entry name" value="PST FAMILY PREDICTED COLANIC ACID TRANSPORTER"/>
    <property type="match status" value="1"/>
</dbReference>
<feature type="transmembrane region" description="Helical" evidence="6">
    <location>
        <begin position="348"/>
        <end position="371"/>
    </location>
</feature>
<evidence type="ECO:0000256" key="2">
    <source>
        <dbReference type="ARBA" id="ARBA00022475"/>
    </source>
</evidence>
<evidence type="ECO:0000256" key="1">
    <source>
        <dbReference type="ARBA" id="ARBA00004651"/>
    </source>
</evidence>
<evidence type="ECO:0000256" key="5">
    <source>
        <dbReference type="ARBA" id="ARBA00023136"/>
    </source>
</evidence>
<evidence type="ECO:0000313" key="7">
    <source>
        <dbReference type="EMBL" id="SDH04363.1"/>
    </source>
</evidence>
<feature type="transmembrane region" description="Helical" evidence="6">
    <location>
        <begin position="132"/>
        <end position="154"/>
    </location>
</feature>
<keyword evidence="5 6" id="KW-0472">Membrane</keyword>
<dbReference type="Proteomes" id="UP000199468">
    <property type="component" value="Unassembled WGS sequence"/>
</dbReference>
<feature type="transmembrane region" description="Helical" evidence="6">
    <location>
        <begin position="74"/>
        <end position="94"/>
    </location>
</feature>
<feature type="transmembrane region" description="Helical" evidence="6">
    <location>
        <begin position="284"/>
        <end position="303"/>
    </location>
</feature>
<feature type="transmembrane region" description="Helical" evidence="6">
    <location>
        <begin position="197"/>
        <end position="214"/>
    </location>
</feature>
<feature type="transmembrane region" description="Helical" evidence="6">
    <location>
        <begin position="405"/>
        <end position="425"/>
    </location>
</feature>
<accession>A0ABY0P3A5</accession>
<comment type="caution">
    <text evidence="7">The sequence shown here is derived from an EMBL/GenBank/DDBJ whole genome shotgun (WGS) entry which is preliminary data.</text>
</comment>
<sequence>MGQIAALGAYIYQAVLALVLLLLVSRILPARDFTHYSLFVTISQFASIAVFEWIRFSCSRFYPGPDETAQRSVIAYAFAVCAALCLLAGAGVLASGAVAPGIAVGGAFFAVFQGGSELHLTMLRFRQDFRLFSILQAARASLLAIGTVGGAMLAPTLSGAVAGMLAGSLAYVVLARLAGGPLARGLHRPQRHLLKKYLAYGGVSAGASVASLLAPLGLKALITAVIGSQGAAGALLALDLLQRPFILVVSALHAIRYPELVASYDREPGSPAFRERLGGYYAQLANCSLVTAAVILCLLAPAATWLVKAELRETFLLAAPAVTILALLRAWVQNLLPTPAHLTQRLRPIIGLAVTDAILLNLSSLAGWALSGGSLTGLLYSGAAGAAVAMIVGTPLFLSMPFRWPGLTLGSALAAFAIAGFANAGTPQTSLPVSLAVILLCIPPTAATVAALLRRPGASPDIS</sequence>
<feature type="transmembrane region" description="Helical" evidence="6">
    <location>
        <begin position="7"/>
        <end position="28"/>
    </location>
</feature>
<proteinExistence type="predicted"/>
<feature type="transmembrane region" description="Helical" evidence="6">
    <location>
        <begin position="431"/>
        <end position="453"/>
    </location>
</feature>
<keyword evidence="4 6" id="KW-1133">Transmembrane helix</keyword>